<evidence type="ECO:0000256" key="7">
    <source>
        <dbReference type="ARBA" id="ARBA00022970"/>
    </source>
</evidence>
<dbReference type="GO" id="GO:0005886">
    <property type="term" value="C:plasma membrane"/>
    <property type="evidence" value="ECO:0007669"/>
    <property type="project" value="UniProtKB-ARBA"/>
</dbReference>
<organism evidence="10 11">
    <name type="scientific">Caldinitratiruptor microaerophilus</name>
    <dbReference type="NCBI Taxonomy" id="671077"/>
    <lineage>
        <taxon>Bacteria</taxon>
        <taxon>Bacillati</taxon>
        <taxon>Bacillota</taxon>
        <taxon>Clostridia</taxon>
        <taxon>Eubacteriales</taxon>
        <taxon>Symbiobacteriaceae</taxon>
        <taxon>Caldinitratiruptor</taxon>
    </lineage>
</organism>
<dbReference type="Pfam" id="PF09383">
    <property type="entry name" value="NIL"/>
    <property type="match status" value="1"/>
</dbReference>
<dbReference type="Proteomes" id="UP001163687">
    <property type="component" value="Chromosome"/>
</dbReference>
<keyword evidence="6" id="KW-1278">Translocase</keyword>
<evidence type="ECO:0000256" key="5">
    <source>
        <dbReference type="ARBA" id="ARBA00022840"/>
    </source>
</evidence>
<dbReference type="Pfam" id="PF00005">
    <property type="entry name" value="ABC_tran"/>
    <property type="match status" value="1"/>
</dbReference>
<keyword evidence="2" id="KW-0813">Transport</keyword>
<keyword evidence="11" id="KW-1185">Reference proteome</keyword>
<dbReference type="SMART" id="SM00382">
    <property type="entry name" value="AAA"/>
    <property type="match status" value="1"/>
</dbReference>
<accession>A0AA35G598</accession>
<evidence type="ECO:0000256" key="3">
    <source>
        <dbReference type="ARBA" id="ARBA00022475"/>
    </source>
</evidence>
<dbReference type="InterPro" id="IPR003593">
    <property type="entry name" value="AAA+_ATPase"/>
</dbReference>
<evidence type="ECO:0000256" key="4">
    <source>
        <dbReference type="ARBA" id="ARBA00022741"/>
    </source>
</evidence>
<dbReference type="Gene3D" id="3.40.50.300">
    <property type="entry name" value="P-loop containing nucleotide triphosphate hydrolases"/>
    <property type="match status" value="1"/>
</dbReference>
<evidence type="ECO:0000256" key="2">
    <source>
        <dbReference type="ARBA" id="ARBA00022448"/>
    </source>
</evidence>
<sequence>MALALARASSFVPQGPLRGPPGTGARSSTEGSADAAVIVLKNVSKSFRTPAGTVPALVGVNLHVRKGEVFGIIGLSGAGKSTLIRTMALLEQPDEGAVYLDGRDVTHLRGAALRAERRRLGMIFQHFNLLRSRTAAENVALPLEIAGVPRAQIRRRVAELLDLVGLGDRAGAYPSQLSGGQKQRVAIARALATDPAVLLSDEATSALDPQTTRSILALLRDLGRRLGLTIVLVTHEMDVIRQVCDRVAVMEGGRIVEEGPVLEVFSRPRSAVTRAFLEDLRGDGPLPAWVTVNGKPHPAGEDRRYVHVTFVGPTAAEPVISRMVRRFAVEANVLRGKVDQIGESPFGALTLELRGAPQDVARATEFLTDQGLIVEVLHHA</sequence>
<dbReference type="InterPro" id="IPR045865">
    <property type="entry name" value="ACT-like_dom_sf"/>
</dbReference>
<dbReference type="InterPro" id="IPR017871">
    <property type="entry name" value="ABC_transporter-like_CS"/>
</dbReference>
<gene>
    <name evidence="10" type="primary">metN</name>
    <name evidence="10" type="ORF">caldi_00860</name>
</gene>
<evidence type="ECO:0000259" key="9">
    <source>
        <dbReference type="PROSITE" id="PS50893"/>
    </source>
</evidence>
<name>A0AA35G598_9FIRM</name>
<dbReference type="EMBL" id="AP025628">
    <property type="protein sequence ID" value="BDG58996.1"/>
    <property type="molecule type" value="Genomic_DNA"/>
</dbReference>
<dbReference type="InterPro" id="IPR050086">
    <property type="entry name" value="MetN_ABC_transporter-like"/>
</dbReference>
<evidence type="ECO:0000313" key="10">
    <source>
        <dbReference type="EMBL" id="BDG58996.1"/>
    </source>
</evidence>
<proteinExistence type="inferred from homology"/>
<dbReference type="Gene3D" id="3.30.70.260">
    <property type="match status" value="1"/>
</dbReference>
<dbReference type="GO" id="GO:0016887">
    <property type="term" value="F:ATP hydrolysis activity"/>
    <property type="evidence" value="ECO:0007669"/>
    <property type="project" value="InterPro"/>
</dbReference>
<evidence type="ECO:0000313" key="11">
    <source>
        <dbReference type="Proteomes" id="UP001163687"/>
    </source>
</evidence>
<reference evidence="10" key="1">
    <citation type="submission" date="2022-03" db="EMBL/GenBank/DDBJ databases">
        <title>Complete genome sequence of Caldinitratiruptor microaerophilus.</title>
        <authorList>
            <person name="Mukaiyama R."/>
            <person name="Nishiyama T."/>
            <person name="Ueda K."/>
        </authorList>
    </citation>
    <scope>NUCLEOTIDE SEQUENCE</scope>
    <source>
        <strain evidence="10">JCM 16183</strain>
    </source>
</reference>
<comment type="similarity">
    <text evidence="1">Belongs to the ABC transporter superfamily.</text>
</comment>
<dbReference type="InterPro" id="IPR041701">
    <property type="entry name" value="MetN_ABC"/>
</dbReference>
<dbReference type="FunFam" id="3.40.50.300:FF:000056">
    <property type="entry name" value="Cell division ATP-binding protein FtsE"/>
    <property type="match status" value="1"/>
</dbReference>
<dbReference type="PANTHER" id="PTHR43166:SF30">
    <property type="entry name" value="METHIONINE IMPORT ATP-BINDING PROTEIN METN"/>
    <property type="match status" value="1"/>
</dbReference>
<dbReference type="KEGG" id="cmic:caldi_00860"/>
<evidence type="ECO:0000256" key="8">
    <source>
        <dbReference type="ARBA" id="ARBA00023136"/>
    </source>
</evidence>
<dbReference type="InterPro" id="IPR003439">
    <property type="entry name" value="ABC_transporter-like_ATP-bd"/>
</dbReference>
<dbReference type="PROSITE" id="PS00211">
    <property type="entry name" value="ABC_TRANSPORTER_1"/>
    <property type="match status" value="1"/>
</dbReference>
<keyword evidence="3" id="KW-1003">Cell membrane</keyword>
<dbReference type="PROSITE" id="PS50893">
    <property type="entry name" value="ABC_TRANSPORTER_2"/>
    <property type="match status" value="1"/>
</dbReference>
<dbReference type="GO" id="GO:0005524">
    <property type="term" value="F:ATP binding"/>
    <property type="evidence" value="ECO:0007669"/>
    <property type="project" value="UniProtKB-KW"/>
</dbReference>
<keyword evidence="4" id="KW-0547">Nucleotide-binding</keyword>
<evidence type="ECO:0000256" key="1">
    <source>
        <dbReference type="ARBA" id="ARBA00005417"/>
    </source>
</evidence>
<dbReference type="InterPro" id="IPR018449">
    <property type="entry name" value="NIL_domain"/>
</dbReference>
<dbReference type="PANTHER" id="PTHR43166">
    <property type="entry name" value="AMINO ACID IMPORT ATP-BINDING PROTEIN"/>
    <property type="match status" value="1"/>
</dbReference>
<keyword evidence="7" id="KW-0029">Amino-acid transport</keyword>
<dbReference type="SUPFAM" id="SSF55021">
    <property type="entry name" value="ACT-like"/>
    <property type="match status" value="1"/>
</dbReference>
<protein>
    <submittedName>
        <fullName evidence="10">Methionine import ATP-binding protein MetN</fullName>
    </submittedName>
</protein>
<keyword evidence="5 10" id="KW-0067">ATP-binding</keyword>
<evidence type="ECO:0000256" key="6">
    <source>
        <dbReference type="ARBA" id="ARBA00022967"/>
    </source>
</evidence>
<dbReference type="AlphaFoldDB" id="A0AA35G598"/>
<dbReference type="CDD" id="cd03258">
    <property type="entry name" value="ABC_MetN_methionine_transporter"/>
    <property type="match status" value="1"/>
</dbReference>
<dbReference type="GO" id="GO:0006865">
    <property type="term" value="P:amino acid transport"/>
    <property type="evidence" value="ECO:0007669"/>
    <property type="project" value="UniProtKB-KW"/>
</dbReference>
<feature type="domain" description="ABC transporter" evidence="9">
    <location>
        <begin position="38"/>
        <end position="277"/>
    </location>
</feature>
<keyword evidence="8" id="KW-0472">Membrane</keyword>
<dbReference type="SMART" id="SM00930">
    <property type="entry name" value="NIL"/>
    <property type="match status" value="1"/>
</dbReference>
<dbReference type="InterPro" id="IPR027417">
    <property type="entry name" value="P-loop_NTPase"/>
</dbReference>
<dbReference type="SUPFAM" id="SSF52540">
    <property type="entry name" value="P-loop containing nucleoside triphosphate hydrolases"/>
    <property type="match status" value="1"/>
</dbReference>